<protein>
    <submittedName>
        <fullName evidence="2">Uncharacterized protein</fullName>
    </submittedName>
</protein>
<feature type="region of interest" description="Disordered" evidence="1">
    <location>
        <begin position="72"/>
        <end position="92"/>
    </location>
</feature>
<evidence type="ECO:0000313" key="3">
    <source>
        <dbReference type="Proteomes" id="UP000694565"/>
    </source>
</evidence>
<keyword evidence="3" id="KW-1185">Reference proteome</keyword>
<dbReference type="AlphaFoldDB" id="A0A8C2XSN4"/>
<feature type="compositionally biased region" description="Basic residues" evidence="1">
    <location>
        <begin position="190"/>
        <end position="200"/>
    </location>
</feature>
<dbReference type="Proteomes" id="UP000694565">
    <property type="component" value="Unplaced"/>
</dbReference>
<proteinExistence type="predicted"/>
<organism evidence="2 3">
    <name type="scientific">Cyclopterus lumpus</name>
    <name type="common">Lumpsucker</name>
    <dbReference type="NCBI Taxonomy" id="8103"/>
    <lineage>
        <taxon>Eukaryota</taxon>
        <taxon>Metazoa</taxon>
        <taxon>Chordata</taxon>
        <taxon>Craniata</taxon>
        <taxon>Vertebrata</taxon>
        <taxon>Euteleostomi</taxon>
        <taxon>Actinopterygii</taxon>
        <taxon>Neopterygii</taxon>
        <taxon>Teleostei</taxon>
        <taxon>Neoteleostei</taxon>
        <taxon>Acanthomorphata</taxon>
        <taxon>Eupercaria</taxon>
        <taxon>Perciformes</taxon>
        <taxon>Cottioidei</taxon>
        <taxon>Cottales</taxon>
        <taxon>Cyclopteridae</taxon>
        <taxon>Cyclopterus</taxon>
    </lineage>
</organism>
<dbReference type="Ensembl" id="ENSCLMT00005023591.1">
    <property type="protein sequence ID" value="ENSCLMP00005022513.1"/>
    <property type="gene ID" value="ENSCLMG00005011171.1"/>
</dbReference>
<evidence type="ECO:0000313" key="2">
    <source>
        <dbReference type="Ensembl" id="ENSCLMP00005022513.1"/>
    </source>
</evidence>
<evidence type="ECO:0000256" key="1">
    <source>
        <dbReference type="SAM" id="MobiDB-lite"/>
    </source>
</evidence>
<feature type="compositionally biased region" description="Basic and acidic residues" evidence="1">
    <location>
        <begin position="171"/>
        <end position="183"/>
    </location>
</feature>
<sequence length="200" mass="22130">MGLAPIRQHLGSLWTESGGGGGEEETGGSIGCSDGVEIESRDDEERKRRDRGGYRDLNYYFLPEEKRKGLRNTDSGTECAGGGEKLQTTPKVHSPWVPSTHIWLVLLRHPSVQTTCSGSYWCTVVCTLVRLCKEVLQRPRLRRTTASWKLVFGQSFRFSSQECAQSQRDCQPQREGERGREGGRGGGGQNKKRRGGGSAV</sequence>
<reference evidence="2" key="2">
    <citation type="submission" date="2025-09" db="UniProtKB">
        <authorList>
            <consortium name="Ensembl"/>
        </authorList>
    </citation>
    <scope>IDENTIFICATION</scope>
</reference>
<reference evidence="2" key="1">
    <citation type="submission" date="2025-08" db="UniProtKB">
        <authorList>
            <consortium name="Ensembl"/>
        </authorList>
    </citation>
    <scope>IDENTIFICATION</scope>
</reference>
<accession>A0A8C2XSN4</accession>
<name>A0A8C2XSN4_CYCLU</name>
<feature type="region of interest" description="Disordered" evidence="1">
    <location>
        <begin position="1"/>
        <end position="49"/>
    </location>
</feature>
<feature type="region of interest" description="Disordered" evidence="1">
    <location>
        <begin position="162"/>
        <end position="200"/>
    </location>
</feature>
<dbReference type="GeneTree" id="ENSGT00940000180279"/>